<evidence type="ECO:0000313" key="2">
    <source>
        <dbReference type="Proteomes" id="UP001187531"/>
    </source>
</evidence>
<dbReference type="AlphaFoldDB" id="A0AA88HC21"/>
<organism evidence="1 2">
    <name type="scientific">Artemia franciscana</name>
    <name type="common">Brine shrimp</name>
    <name type="synonym">Artemia sanfranciscana</name>
    <dbReference type="NCBI Taxonomy" id="6661"/>
    <lineage>
        <taxon>Eukaryota</taxon>
        <taxon>Metazoa</taxon>
        <taxon>Ecdysozoa</taxon>
        <taxon>Arthropoda</taxon>
        <taxon>Crustacea</taxon>
        <taxon>Branchiopoda</taxon>
        <taxon>Anostraca</taxon>
        <taxon>Artemiidae</taxon>
        <taxon>Artemia</taxon>
    </lineage>
</organism>
<protein>
    <submittedName>
        <fullName evidence="1">Uncharacterized protein</fullName>
    </submittedName>
</protein>
<evidence type="ECO:0000313" key="1">
    <source>
        <dbReference type="EMBL" id="KAK2704721.1"/>
    </source>
</evidence>
<gene>
    <name evidence="1" type="ORF">QYM36_016935</name>
</gene>
<dbReference type="Proteomes" id="UP001187531">
    <property type="component" value="Unassembled WGS sequence"/>
</dbReference>
<name>A0AA88HC21_ARTSF</name>
<reference evidence="1" key="1">
    <citation type="submission" date="2023-07" db="EMBL/GenBank/DDBJ databases">
        <title>Chromosome-level genome assembly of Artemia franciscana.</title>
        <authorList>
            <person name="Jo E."/>
        </authorList>
    </citation>
    <scope>NUCLEOTIDE SEQUENCE</scope>
    <source>
        <tissue evidence="1">Whole body</tissue>
    </source>
</reference>
<sequence length="108" mass="12111">MKNIWLELSVYPWRGLVDRIPDYCLKQSVISDYINASPIEVVVKVLASIDNSVQLLFKLGVLLLGFAKCTGRICYYLSITTEVCSQAMAGRVDFQLHIQTLIVEEGDA</sequence>
<comment type="caution">
    <text evidence="1">The sequence shown here is derived from an EMBL/GenBank/DDBJ whole genome shotgun (WGS) entry which is preliminary data.</text>
</comment>
<keyword evidence="2" id="KW-1185">Reference proteome</keyword>
<dbReference type="EMBL" id="JAVRJZ010000021">
    <property type="protein sequence ID" value="KAK2704721.1"/>
    <property type="molecule type" value="Genomic_DNA"/>
</dbReference>
<accession>A0AA88HC21</accession>
<proteinExistence type="predicted"/>